<keyword evidence="7" id="KW-0325">Glycoprotein</keyword>
<evidence type="ECO:0000256" key="6">
    <source>
        <dbReference type="ARBA" id="ARBA00023157"/>
    </source>
</evidence>
<name>A0A2H6K6D4_9APIC</name>
<evidence type="ECO:0000313" key="12">
    <source>
        <dbReference type="Proteomes" id="UP000236319"/>
    </source>
</evidence>
<comment type="caution">
    <text evidence="11">The sequence shown here is derived from an EMBL/GenBank/DDBJ whole genome shotgun (WGS) entry which is preliminary data.</text>
</comment>
<evidence type="ECO:0000313" key="11">
    <source>
        <dbReference type="EMBL" id="GBE58554.1"/>
    </source>
</evidence>
<keyword evidence="3" id="KW-1003">Cell membrane</keyword>
<protein>
    <recommendedName>
        <fullName evidence="10">6-Cys domain-containing protein</fullName>
    </recommendedName>
</protein>
<dbReference type="EMBL" id="BDSA01000001">
    <property type="protein sequence ID" value="GBE58554.1"/>
    <property type="molecule type" value="Genomic_DNA"/>
</dbReference>
<keyword evidence="12" id="KW-1185">Reference proteome</keyword>
<feature type="chain" id="PRO_5014190108" description="6-Cys domain-containing protein" evidence="9">
    <location>
        <begin position="21"/>
        <end position="944"/>
    </location>
</feature>
<reference evidence="11 12" key="1">
    <citation type="journal article" date="2017" name="BMC Genomics">
        <title>Whole-genome assembly of Babesia ovata and comparative genomics between closely related pathogens.</title>
        <authorList>
            <person name="Yamagishi J."/>
            <person name="Asada M."/>
            <person name="Hakimi H."/>
            <person name="Tanaka T.Q."/>
            <person name="Sugimoto C."/>
            <person name="Kawazu S."/>
        </authorList>
    </citation>
    <scope>NUCLEOTIDE SEQUENCE [LARGE SCALE GENOMIC DNA]</scope>
    <source>
        <strain evidence="11 12">Miyake</strain>
    </source>
</reference>
<keyword evidence="6" id="KW-1015">Disulfide bond</keyword>
<dbReference type="VEuPathDB" id="PiroplasmaDB:BOVATA_000470"/>
<dbReference type="AlphaFoldDB" id="A0A2H6K6D4"/>
<keyword evidence="4 9" id="KW-0732">Signal</keyword>
<evidence type="ECO:0000259" key="10">
    <source>
        <dbReference type="PROSITE" id="PS51701"/>
    </source>
</evidence>
<evidence type="ECO:0000256" key="1">
    <source>
        <dbReference type="ARBA" id="ARBA00004236"/>
    </source>
</evidence>
<dbReference type="Proteomes" id="UP000236319">
    <property type="component" value="Unassembled WGS sequence"/>
</dbReference>
<feature type="signal peptide" evidence="9">
    <location>
        <begin position="1"/>
        <end position="20"/>
    </location>
</feature>
<dbReference type="OrthoDB" id="365660at2759"/>
<dbReference type="InterPro" id="IPR010884">
    <property type="entry name" value="6_CYS_dom"/>
</dbReference>
<organism evidence="11 12">
    <name type="scientific">Babesia ovata</name>
    <dbReference type="NCBI Taxonomy" id="189622"/>
    <lineage>
        <taxon>Eukaryota</taxon>
        <taxon>Sar</taxon>
        <taxon>Alveolata</taxon>
        <taxon>Apicomplexa</taxon>
        <taxon>Aconoidasida</taxon>
        <taxon>Piroplasmida</taxon>
        <taxon>Babesiidae</taxon>
        <taxon>Babesia</taxon>
    </lineage>
</organism>
<dbReference type="GO" id="GO:0009986">
    <property type="term" value="C:cell surface"/>
    <property type="evidence" value="ECO:0007669"/>
    <property type="project" value="UniProtKB-SubCell"/>
</dbReference>
<dbReference type="RefSeq" id="XP_028864797.1">
    <property type="nucleotide sequence ID" value="XM_029008964.1"/>
</dbReference>
<feature type="region of interest" description="Disordered" evidence="8">
    <location>
        <begin position="352"/>
        <end position="377"/>
    </location>
</feature>
<dbReference type="InterPro" id="IPR038160">
    <property type="entry name" value="6_CYS_dom_sf"/>
</dbReference>
<sequence>MKVILALCAIWLHCNSSIDALRCDFADPDGLLKSNALARCHVNIEEFDSATVICPRTVAGTDYVLHPQPNSYENSHINTYVSYDGTFRSVALSDVIATDAPAAFASVELDQLQTTLNIDLSAVGLFSIIERRLMFICGPRDLDLSGALQRHLNRLNGIIQMEEIPWNPATPLTEEIRKIRSGLGVFFLYRGNVHLPLQGCGSRPSPLFAPGNDVTVDPITGVRSCVADPMSQSRIGFVCEGRLEPEDCMRSLTGQYGEDVVIPTPHSYMKFDYHKPWVVAKYFNGLELPRFHGECRCIDSDNGQVKARIEIRTKTDYVCDITNMIFRNDFRPIRGPWCSFVLHPGSTLTIRFPPEDVDEEPSEKDSTSGPPSQKPPKYLFTTRFMPTDLVTLRQLKSIYEIDVYDEVLYKKAIAGDALELDVSQISKGEVKLKYHDNKPLSLRLGPNSFYFHWTLRAINKYTFKSITAPVDISFAFTHNYKMVGCDSGAESLFDTDMSRAYCSTKSMGNGIGDIYECSYPIKWERLQTGIHCGPDGELVPDNCESTGYDLYSNRIIPSPGSVRNATPYPIRGFQIFDIELNYNIPVSYACYCVDKFGYATSRLVLTHNSQYDQTYLVRRKADNRMLPPYVLLPWGDAGLSNEASTAPNSLMLENISQESVILHVGTSVFMSCEPELQNDANNGLIKTTWLPKQHHLFYYTVNETPHGFKLIRKGYEESISATPGALEFTYLNIDGTTVYQTMVLKSHRGAILISKHSFHKKHVPITFVCGKTPEPSDLSVSGDTYASPHPSIALSSAPYTWNVVQVAVETTDPYMQGCGVTYASDELFKPETPQLYDADGKSHFGCKIDIQAAKEAAFYCPAPYVLDPLNCFSQVYVDGEVRKTRDISESLVALRSNHFVILSLDSSLVGPGETLHQTPPFQCRCVTVKGAVLLTIQIGNYYST</sequence>
<evidence type="ECO:0000256" key="3">
    <source>
        <dbReference type="ARBA" id="ARBA00022475"/>
    </source>
</evidence>
<gene>
    <name evidence="11" type="ORF">BOVATA_000470</name>
</gene>
<evidence type="ECO:0000256" key="8">
    <source>
        <dbReference type="SAM" id="MobiDB-lite"/>
    </source>
</evidence>
<keyword evidence="5" id="KW-0472">Membrane</keyword>
<comment type="subcellular location">
    <subcellularLocation>
        <location evidence="1">Cell membrane</location>
    </subcellularLocation>
    <subcellularLocation>
        <location evidence="2">Cell surface</location>
    </subcellularLocation>
</comment>
<evidence type="ECO:0000256" key="7">
    <source>
        <dbReference type="ARBA" id="ARBA00023180"/>
    </source>
</evidence>
<accession>A0A2H6K6D4</accession>
<dbReference type="GeneID" id="39872324"/>
<evidence type="ECO:0000256" key="9">
    <source>
        <dbReference type="SAM" id="SignalP"/>
    </source>
</evidence>
<evidence type="ECO:0000256" key="4">
    <source>
        <dbReference type="ARBA" id="ARBA00022729"/>
    </source>
</evidence>
<dbReference type="Pfam" id="PF07422">
    <property type="entry name" value="s48_45"/>
    <property type="match status" value="1"/>
</dbReference>
<proteinExistence type="predicted"/>
<dbReference type="GO" id="GO:0005886">
    <property type="term" value="C:plasma membrane"/>
    <property type="evidence" value="ECO:0007669"/>
    <property type="project" value="UniProtKB-SubCell"/>
</dbReference>
<dbReference type="Gene3D" id="2.60.40.2860">
    <property type="match status" value="1"/>
</dbReference>
<evidence type="ECO:0000256" key="5">
    <source>
        <dbReference type="ARBA" id="ARBA00023136"/>
    </source>
</evidence>
<dbReference type="PROSITE" id="PS51701">
    <property type="entry name" value="6_CYS"/>
    <property type="match status" value="1"/>
</dbReference>
<feature type="domain" description="6-Cys" evidence="10">
    <location>
        <begin position="814"/>
        <end position="944"/>
    </location>
</feature>
<evidence type="ECO:0000256" key="2">
    <source>
        <dbReference type="ARBA" id="ARBA00004241"/>
    </source>
</evidence>